<keyword evidence="1" id="KW-1133">Transmembrane helix</keyword>
<evidence type="ECO:0000256" key="1">
    <source>
        <dbReference type="SAM" id="Phobius"/>
    </source>
</evidence>
<feature type="transmembrane region" description="Helical" evidence="1">
    <location>
        <begin position="65"/>
        <end position="89"/>
    </location>
</feature>
<proteinExistence type="predicted"/>
<sequence>MNPFQSYYCLYYYSSPGYPSTPSFDDPRTLHRYPNCRNQTPVAGTENVVANGDRQGSDEWTGSGAVVQVVALLGSSIVWWLAGGCCLLGTNPSPISKSSESNPGCRNRKCGGEWQSARERRVDWVRCDCSSGGVAWEFNRVVAGRWLLPARVSILFYEIVLSLLCIVFYEMRNPTVVIRLSKMYHKRGLWAIKAKKGSVFPCHDPKPATENPPQKPPKFYPADDVKKLLVNKRSTSPPSSGKTDPYVILSLGDQVIRSKKNSETTVIGPPGEPIWNQVELGKGAAHYGAQKSDAMNMTDEESENLHKQLFVQIYKKLRTT</sequence>
<gene>
    <name evidence="2" type="ORF">FEM48_Zijuj09G0079900</name>
</gene>
<comment type="caution">
    <text evidence="2">The sequence shown here is derived from an EMBL/GenBank/DDBJ whole genome shotgun (WGS) entry which is preliminary data.</text>
</comment>
<dbReference type="PANTHER" id="PTHR47261">
    <property type="entry name" value="CALCIUM-DEPENDENT LIPID-BINDING (CALB DOMAIN) FAMILY PROTEIN"/>
    <property type="match status" value="1"/>
</dbReference>
<accession>A0A978URS8</accession>
<keyword evidence="1" id="KW-0812">Transmembrane</keyword>
<reference evidence="2" key="1">
    <citation type="journal article" date="2021" name="Front. Plant Sci.">
        <title>Chromosome-Scale Genome Assembly for Chinese Sour Jujube and Insights Into Its Genome Evolution and Domestication Signature.</title>
        <authorList>
            <person name="Shen L.-Y."/>
            <person name="Luo H."/>
            <person name="Wang X.-L."/>
            <person name="Wang X.-M."/>
            <person name="Qiu X.-J."/>
            <person name="Liu H."/>
            <person name="Zhou S.-S."/>
            <person name="Jia K.-H."/>
            <person name="Nie S."/>
            <person name="Bao Y.-T."/>
            <person name="Zhang R.-G."/>
            <person name="Yun Q.-Z."/>
            <person name="Chai Y.-H."/>
            <person name="Lu J.-Y."/>
            <person name="Li Y."/>
            <person name="Zhao S.-W."/>
            <person name="Mao J.-F."/>
            <person name="Jia S.-G."/>
            <person name="Mao Y.-M."/>
        </authorList>
    </citation>
    <scope>NUCLEOTIDE SEQUENCE</scope>
    <source>
        <strain evidence="2">AT0</strain>
        <tissue evidence="2">Leaf</tissue>
    </source>
</reference>
<protein>
    <submittedName>
        <fullName evidence="2">Uncharacterized protein</fullName>
    </submittedName>
</protein>
<feature type="transmembrane region" description="Helical" evidence="1">
    <location>
        <begin position="148"/>
        <end position="169"/>
    </location>
</feature>
<dbReference type="Proteomes" id="UP000813462">
    <property type="component" value="Unassembled WGS sequence"/>
</dbReference>
<dbReference type="PANTHER" id="PTHR47261:SF2">
    <property type="entry name" value="CALCIUM-DEPENDENT LIPID-BINDING (CALB DOMAIN) FAMILY PROTEIN"/>
    <property type="match status" value="1"/>
</dbReference>
<dbReference type="AlphaFoldDB" id="A0A978URS8"/>
<dbReference type="EMBL" id="JAEACU010000009">
    <property type="protein sequence ID" value="KAH7517578.1"/>
    <property type="molecule type" value="Genomic_DNA"/>
</dbReference>
<keyword evidence="1" id="KW-0472">Membrane</keyword>
<evidence type="ECO:0000313" key="2">
    <source>
        <dbReference type="EMBL" id="KAH7517578.1"/>
    </source>
</evidence>
<evidence type="ECO:0000313" key="3">
    <source>
        <dbReference type="Proteomes" id="UP000813462"/>
    </source>
</evidence>
<name>A0A978URS8_ZIZJJ</name>
<organism evidence="2 3">
    <name type="scientific">Ziziphus jujuba var. spinosa</name>
    <dbReference type="NCBI Taxonomy" id="714518"/>
    <lineage>
        <taxon>Eukaryota</taxon>
        <taxon>Viridiplantae</taxon>
        <taxon>Streptophyta</taxon>
        <taxon>Embryophyta</taxon>
        <taxon>Tracheophyta</taxon>
        <taxon>Spermatophyta</taxon>
        <taxon>Magnoliopsida</taxon>
        <taxon>eudicotyledons</taxon>
        <taxon>Gunneridae</taxon>
        <taxon>Pentapetalae</taxon>
        <taxon>rosids</taxon>
        <taxon>fabids</taxon>
        <taxon>Rosales</taxon>
        <taxon>Rhamnaceae</taxon>
        <taxon>Paliureae</taxon>
        <taxon>Ziziphus</taxon>
    </lineage>
</organism>